<dbReference type="Proteomes" id="UP000187499">
    <property type="component" value="Chromosome"/>
</dbReference>
<evidence type="ECO:0000256" key="4">
    <source>
        <dbReference type="SAM" id="MobiDB-lite"/>
    </source>
</evidence>
<dbReference type="InterPro" id="IPR011344">
    <property type="entry name" value="ssDNA-bd"/>
</dbReference>
<proteinExistence type="inferred from homology"/>
<sequence length="155" mass="17205">MINTVALTGRLTRDPELRYTSSNKPVASFKLAVNRQYTNSNGEREADFIDCVIWRGAEALVNNTSKGSLIGVEGRLQTRSYENQQGSRVFVTEVVCSSFSFLESKSEKQQKNNTDTNGYSNKLAEKTNKPAANKNADPFADNSKPIDISDDDLPF</sequence>
<dbReference type="GO" id="GO:0006281">
    <property type="term" value="P:DNA repair"/>
    <property type="evidence" value="ECO:0007669"/>
    <property type="project" value="UniProtKB-UniRule"/>
</dbReference>
<dbReference type="Pfam" id="PF00436">
    <property type="entry name" value="SSB"/>
    <property type="match status" value="1"/>
</dbReference>
<dbReference type="OrthoDB" id="9809878at2"/>
<feature type="region of interest" description="Disordered" evidence="4">
    <location>
        <begin position="102"/>
        <end position="155"/>
    </location>
</feature>
<dbReference type="RefSeq" id="WP_076614558.1">
    <property type="nucleotide sequence ID" value="NZ_CP019323.1"/>
</dbReference>
<feature type="short sequence motif" description="Important for interaction with partner proteins" evidence="2">
    <location>
        <begin position="150"/>
        <end position="155"/>
    </location>
</feature>
<dbReference type="GO" id="GO:0006260">
    <property type="term" value="P:DNA replication"/>
    <property type="evidence" value="ECO:0007669"/>
    <property type="project" value="UniProtKB-UniRule"/>
</dbReference>
<dbReference type="STRING" id="1847728.BTM29_05535"/>
<comment type="subunit">
    <text evidence="2">Homotetramer.</text>
</comment>
<protein>
    <recommendedName>
        <fullName evidence="2 3">Single-stranded DNA-binding protein</fullName>
        <shortName evidence="2">SSB</shortName>
    </recommendedName>
</protein>
<dbReference type="HAMAP" id="MF_00984">
    <property type="entry name" value="SSB"/>
    <property type="match status" value="1"/>
</dbReference>
<dbReference type="PANTHER" id="PTHR10302">
    <property type="entry name" value="SINGLE-STRANDED DNA-BINDING PROTEIN"/>
    <property type="match status" value="1"/>
</dbReference>
<feature type="compositionally biased region" description="Polar residues" evidence="4">
    <location>
        <begin position="111"/>
        <end position="120"/>
    </location>
</feature>
<dbReference type="PANTHER" id="PTHR10302:SF27">
    <property type="entry name" value="SINGLE-STRANDED DNA-BINDING PROTEIN"/>
    <property type="match status" value="1"/>
</dbReference>
<dbReference type="PROSITE" id="PS50935">
    <property type="entry name" value="SSB"/>
    <property type="match status" value="1"/>
</dbReference>
<dbReference type="EMBL" id="CP019323">
    <property type="protein sequence ID" value="APX72055.1"/>
    <property type="molecule type" value="Genomic_DNA"/>
</dbReference>
<dbReference type="KEGG" id="lalw:BTM29_05535"/>
<comment type="function">
    <text evidence="2">Plays an important role in DNA replication, recombination and repair. Binds to ssDNA and to an array of partner proteins to recruit them to their sites of action during DNA metabolism.</text>
</comment>
<dbReference type="InterPro" id="IPR000424">
    <property type="entry name" value="Primosome_PriB/ssb"/>
</dbReference>
<name>A0A1P8Q2J2_9LACO</name>
<dbReference type="Gene3D" id="2.40.50.140">
    <property type="entry name" value="Nucleic acid-binding proteins"/>
    <property type="match status" value="1"/>
</dbReference>
<keyword evidence="2" id="KW-0233">DNA recombination</keyword>
<dbReference type="NCBIfam" id="TIGR00621">
    <property type="entry name" value="ssb"/>
    <property type="match status" value="1"/>
</dbReference>
<dbReference type="GO" id="GO:0006310">
    <property type="term" value="P:DNA recombination"/>
    <property type="evidence" value="ECO:0007669"/>
    <property type="project" value="UniProtKB-UniRule"/>
</dbReference>
<dbReference type="GO" id="GO:0009295">
    <property type="term" value="C:nucleoid"/>
    <property type="evidence" value="ECO:0007669"/>
    <property type="project" value="TreeGrafter"/>
</dbReference>
<accession>A0A1P8Q2J2</accession>
<dbReference type="InterPro" id="IPR012340">
    <property type="entry name" value="NA-bd_OB-fold"/>
</dbReference>
<dbReference type="CDD" id="cd04496">
    <property type="entry name" value="SSB_OBF"/>
    <property type="match status" value="1"/>
</dbReference>
<evidence type="ECO:0000313" key="5">
    <source>
        <dbReference type="EMBL" id="APX72055.1"/>
    </source>
</evidence>
<dbReference type="SUPFAM" id="SSF50249">
    <property type="entry name" value="Nucleic acid-binding proteins"/>
    <property type="match status" value="1"/>
</dbReference>
<evidence type="ECO:0000256" key="1">
    <source>
        <dbReference type="ARBA" id="ARBA00023125"/>
    </source>
</evidence>
<evidence type="ECO:0000256" key="3">
    <source>
        <dbReference type="PIRNR" id="PIRNR002070"/>
    </source>
</evidence>
<evidence type="ECO:0000313" key="6">
    <source>
        <dbReference type="Proteomes" id="UP000187499"/>
    </source>
</evidence>
<organism evidence="5 6">
    <name type="scientific">Companilactobacillus allii</name>
    <dbReference type="NCBI Taxonomy" id="1847728"/>
    <lineage>
        <taxon>Bacteria</taxon>
        <taxon>Bacillati</taxon>
        <taxon>Bacillota</taxon>
        <taxon>Bacilli</taxon>
        <taxon>Lactobacillales</taxon>
        <taxon>Lactobacillaceae</taxon>
        <taxon>Companilactobacillus</taxon>
    </lineage>
</organism>
<keyword evidence="2" id="KW-0234">DNA repair</keyword>
<keyword evidence="6" id="KW-1185">Reference proteome</keyword>
<keyword evidence="2" id="KW-0227">DNA damage</keyword>
<dbReference type="PIRSF" id="PIRSF002070">
    <property type="entry name" value="SSB"/>
    <property type="match status" value="1"/>
</dbReference>
<keyword evidence="2" id="KW-0235">DNA replication</keyword>
<reference evidence="6" key="1">
    <citation type="submission" date="2016-12" db="EMBL/GenBank/DDBJ databases">
        <authorList>
            <person name="Jung M.Y."/>
            <person name="Lee S.H."/>
        </authorList>
    </citation>
    <scope>NUCLEOTIDE SEQUENCE [LARGE SCALE GENOMIC DNA]</scope>
    <source>
        <strain evidence="6">WiKim39</strain>
    </source>
</reference>
<dbReference type="AlphaFoldDB" id="A0A1P8Q2J2"/>
<gene>
    <name evidence="5" type="ORF">BTM29_05535</name>
</gene>
<keyword evidence="1 2" id="KW-0238">DNA-binding</keyword>
<dbReference type="GO" id="GO:0003697">
    <property type="term" value="F:single-stranded DNA binding"/>
    <property type="evidence" value="ECO:0007669"/>
    <property type="project" value="UniProtKB-UniRule"/>
</dbReference>
<comment type="caution">
    <text evidence="2">Lacks conserved residue(s) required for the propagation of feature annotation.</text>
</comment>
<evidence type="ECO:0000256" key="2">
    <source>
        <dbReference type="HAMAP-Rule" id="MF_00984"/>
    </source>
</evidence>